<dbReference type="EMBL" id="MN739563">
    <property type="protein sequence ID" value="QHT13120.1"/>
    <property type="molecule type" value="Genomic_DNA"/>
</dbReference>
<accession>A0A6C0D9T7</accession>
<dbReference type="InterPro" id="IPR043913">
    <property type="entry name" value="DUF5764"/>
</dbReference>
<protein>
    <submittedName>
        <fullName evidence="1">Uncharacterized protein</fullName>
    </submittedName>
</protein>
<sequence>MLNFLVETKQEYTTQLINIITPIIYDGLQSIYSEVVHISTSDNILKNFQTFMKRIPKWNNEIIQKETNRIMNNTKSYTWLEDLIRATIKSNIIVLTYNPSFKNQVKVDPKLYQDIKIDDFIHKIYIECARELWNNPYLFYHNYPPIELKRNQRDSILLIKDCIREAIRKLLPVKHILNIYLGEEMEVGEIDDHFENSISEIEGKNLNKLVHKDLYNKFSEQIDKSNNEPNKLSEKIEDKHNNKLSEKIEDKHDNKLSLDLSNMKISETSTINNKHTATNETVGAKILGIINNNDINLSDNKTSELQVSNNTNNIDTKIKKVLEKDLNDSETSISINPDQKYNEVFSNSVNKEEIQNSMTAPSKDKAKFFANYLRI</sequence>
<dbReference type="AlphaFoldDB" id="A0A6C0D9T7"/>
<reference evidence="1" key="1">
    <citation type="journal article" date="2020" name="Nature">
        <title>Giant virus diversity and host interactions through global metagenomics.</title>
        <authorList>
            <person name="Schulz F."/>
            <person name="Roux S."/>
            <person name="Paez-Espino D."/>
            <person name="Jungbluth S."/>
            <person name="Walsh D.A."/>
            <person name="Denef V.J."/>
            <person name="McMahon K.D."/>
            <person name="Konstantinidis K.T."/>
            <person name="Eloe-Fadrosh E.A."/>
            <person name="Kyrpides N.C."/>
            <person name="Woyke T."/>
        </authorList>
    </citation>
    <scope>NUCLEOTIDE SEQUENCE</scope>
    <source>
        <strain evidence="1">GVMAG-M-3300023174-131</strain>
    </source>
</reference>
<name>A0A6C0D9T7_9ZZZZ</name>
<dbReference type="Pfam" id="PF19068">
    <property type="entry name" value="DUF5764"/>
    <property type="match status" value="1"/>
</dbReference>
<proteinExistence type="predicted"/>
<organism evidence="1">
    <name type="scientific">viral metagenome</name>
    <dbReference type="NCBI Taxonomy" id="1070528"/>
    <lineage>
        <taxon>unclassified sequences</taxon>
        <taxon>metagenomes</taxon>
        <taxon>organismal metagenomes</taxon>
    </lineage>
</organism>
<evidence type="ECO:0000313" key="1">
    <source>
        <dbReference type="EMBL" id="QHT13120.1"/>
    </source>
</evidence>